<evidence type="ECO:0000313" key="2">
    <source>
        <dbReference type="Proteomes" id="UP000238270"/>
    </source>
</evidence>
<organism evidence="1 2">
    <name type="scientific">Xanthomonas arboricola pv. populi</name>
    <dbReference type="NCBI Taxonomy" id="487823"/>
    <lineage>
        <taxon>Bacteria</taxon>
        <taxon>Pseudomonadati</taxon>
        <taxon>Pseudomonadota</taxon>
        <taxon>Gammaproteobacteria</taxon>
        <taxon>Lysobacterales</taxon>
        <taxon>Lysobacteraceae</taxon>
        <taxon>Xanthomonas</taxon>
    </lineage>
</organism>
<protein>
    <submittedName>
        <fullName evidence="1">Uncharacterized protein</fullName>
    </submittedName>
</protein>
<sequence>MEGWPSRVLFDDAAWADAFPYPPHPDAPGSRAYRLLQVGTTRVVIGLTEDQLHVSYITISTT</sequence>
<evidence type="ECO:0000313" key="1">
    <source>
        <dbReference type="EMBL" id="PPT76477.1"/>
    </source>
</evidence>
<dbReference type="AlphaFoldDB" id="A0A2S6Z5K5"/>
<proteinExistence type="predicted"/>
<accession>A0A2S6Z5K5</accession>
<dbReference type="Proteomes" id="UP000238270">
    <property type="component" value="Unassembled WGS sequence"/>
</dbReference>
<dbReference type="EMBL" id="MIGV01000008">
    <property type="protein sequence ID" value="PPT76477.1"/>
    <property type="molecule type" value="Genomic_DNA"/>
</dbReference>
<gene>
    <name evidence="1" type="ORF">XaplCFBP3122_09065</name>
</gene>
<comment type="caution">
    <text evidence="1">The sequence shown here is derived from an EMBL/GenBank/DDBJ whole genome shotgun (WGS) entry which is preliminary data.</text>
</comment>
<reference evidence="1 2" key="1">
    <citation type="submission" date="2016-08" db="EMBL/GenBank/DDBJ databases">
        <title>Evolution of the type three secretion system and type three effector repertoires in Xanthomonas.</title>
        <authorList>
            <person name="Merda D."/>
            <person name="Briand M."/>
            <person name="Bosis E."/>
            <person name="Rousseau C."/>
            <person name="Portier P."/>
            <person name="Jacques M.-A."/>
            <person name="Fischer-Le Saux M."/>
        </authorList>
    </citation>
    <scope>NUCLEOTIDE SEQUENCE [LARGE SCALE GENOMIC DNA]</scope>
    <source>
        <strain evidence="1 2">CFBP 3122</strain>
    </source>
</reference>
<name>A0A2S6Z5K5_9XANT</name>